<keyword evidence="3" id="KW-1185">Reference proteome</keyword>
<feature type="compositionally biased region" description="Basic residues" evidence="1">
    <location>
        <begin position="1"/>
        <end position="10"/>
    </location>
</feature>
<name>A0A0P0WEN2_ORYSJ</name>
<evidence type="ECO:0000256" key="1">
    <source>
        <dbReference type="SAM" id="MobiDB-lite"/>
    </source>
</evidence>
<reference evidence="2 3" key="2">
    <citation type="journal article" date="2013" name="Plant Cell Physiol.">
        <title>Rice Annotation Project Database (RAP-DB): an integrative and interactive database for rice genomics.</title>
        <authorList>
            <person name="Sakai H."/>
            <person name="Lee S.S."/>
            <person name="Tanaka T."/>
            <person name="Numa H."/>
            <person name="Kim J."/>
            <person name="Kawahara Y."/>
            <person name="Wakimoto H."/>
            <person name="Yang C.C."/>
            <person name="Iwamoto M."/>
            <person name="Abe T."/>
            <person name="Yamada Y."/>
            <person name="Muto A."/>
            <person name="Inokuchi H."/>
            <person name="Ikemura T."/>
            <person name="Matsumoto T."/>
            <person name="Sasaki T."/>
            <person name="Itoh T."/>
        </authorList>
    </citation>
    <scope>NUCLEOTIDE SEQUENCE [LARGE SCALE GENOMIC DNA]</scope>
    <source>
        <strain evidence="3">cv. Nipponbare</strain>
    </source>
</reference>
<feature type="region of interest" description="Disordered" evidence="1">
    <location>
        <begin position="68"/>
        <end position="136"/>
    </location>
</feature>
<dbReference type="InParanoid" id="A0A0P0WEN2"/>
<evidence type="ECO:0000313" key="3">
    <source>
        <dbReference type="Proteomes" id="UP000059680"/>
    </source>
</evidence>
<feature type="region of interest" description="Disordered" evidence="1">
    <location>
        <begin position="1"/>
        <end position="26"/>
    </location>
</feature>
<organism evidence="2 3">
    <name type="scientific">Oryza sativa subsp. japonica</name>
    <name type="common">Rice</name>
    <dbReference type="NCBI Taxonomy" id="39947"/>
    <lineage>
        <taxon>Eukaryota</taxon>
        <taxon>Viridiplantae</taxon>
        <taxon>Streptophyta</taxon>
        <taxon>Embryophyta</taxon>
        <taxon>Tracheophyta</taxon>
        <taxon>Spermatophyta</taxon>
        <taxon>Magnoliopsida</taxon>
        <taxon>Liliopsida</taxon>
        <taxon>Poales</taxon>
        <taxon>Poaceae</taxon>
        <taxon>BOP clade</taxon>
        <taxon>Oryzoideae</taxon>
        <taxon>Oryzeae</taxon>
        <taxon>Oryzinae</taxon>
        <taxon>Oryza</taxon>
        <taxon>Oryza sativa</taxon>
    </lineage>
</organism>
<dbReference type="PaxDb" id="39947-A0A0P0WEN2"/>
<reference evidence="3" key="1">
    <citation type="journal article" date="2005" name="Nature">
        <title>The map-based sequence of the rice genome.</title>
        <authorList>
            <consortium name="International rice genome sequencing project (IRGSP)"/>
            <person name="Matsumoto T."/>
            <person name="Wu J."/>
            <person name="Kanamori H."/>
            <person name="Katayose Y."/>
            <person name="Fujisawa M."/>
            <person name="Namiki N."/>
            <person name="Mizuno H."/>
            <person name="Yamamoto K."/>
            <person name="Antonio B.A."/>
            <person name="Baba T."/>
            <person name="Sakata K."/>
            <person name="Nagamura Y."/>
            <person name="Aoki H."/>
            <person name="Arikawa K."/>
            <person name="Arita K."/>
            <person name="Bito T."/>
            <person name="Chiden Y."/>
            <person name="Fujitsuka N."/>
            <person name="Fukunaka R."/>
            <person name="Hamada M."/>
            <person name="Harada C."/>
            <person name="Hayashi A."/>
            <person name="Hijishita S."/>
            <person name="Honda M."/>
            <person name="Hosokawa S."/>
            <person name="Ichikawa Y."/>
            <person name="Idonuma A."/>
            <person name="Iijima M."/>
            <person name="Ikeda M."/>
            <person name="Ikeno M."/>
            <person name="Ito K."/>
            <person name="Ito S."/>
            <person name="Ito T."/>
            <person name="Ito Y."/>
            <person name="Ito Y."/>
            <person name="Iwabuchi A."/>
            <person name="Kamiya K."/>
            <person name="Karasawa W."/>
            <person name="Kurita K."/>
            <person name="Katagiri S."/>
            <person name="Kikuta A."/>
            <person name="Kobayashi H."/>
            <person name="Kobayashi N."/>
            <person name="Machita K."/>
            <person name="Maehara T."/>
            <person name="Masukawa M."/>
            <person name="Mizubayashi T."/>
            <person name="Mukai Y."/>
            <person name="Nagasaki H."/>
            <person name="Nagata Y."/>
            <person name="Naito S."/>
            <person name="Nakashima M."/>
            <person name="Nakama Y."/>
            <person name="Nakamichi Y."/>
            <person name="Nakamura M."/>
            <person name="Meguro A."/>
            <person name="Negishi M."/>
            <person name="Ohta I."/>
            <person name="Ohta T."/>
            <person name="Okamoto M."/>
            <person name="Ono N."/>
            <person name="Saji S."/>
            <person name="Sakaguchi M."/>
            <person name="Sakai K."/>
            <person name="Shibata M."/>
            <person name="Shimokawa T."/>
            <person name="Song J."/>
            <person name="Takazaki Y."/>
            <person name="Terasawa K."/>
            <person name="Tsugane M."/>
            <person name="Tsuji K."/>
            <person name="Ueda S."/>
            <person name="Waki K."/>
            <person name="Yamagata H."/>
            <person name="Yamamoto M."/>
            <person name="Yamamoto S."/>
            <person name="Yamane H."/>
            <person name="Yoshiki S."/>
            <person name="Yoshihara R."/>
            <person name="Yukawa K."/>
            <person name="Zhong H."/>
            <person name="Yano M."/>
            <person name="Yuan Q."/>
            <person name="Ouyang S."/>
            <person name="Liu J."/>
            <person name="Jones K.M."/>
            <person name="Gansberger K."/>
            <person name="Moffat K."/>
            <person name="Hill J."/>
            <person name="Bera J."/>
            <person name="Fadrosh D."/>
            <person name="Jin S."/>
            <person name="Johri S."/>
            <person name="Kim M."/>
            <person name="Overton L."/>
            <person name="Reardon M."/>
            <person name="Tsitrin T."/>
            <person name="Vuong H."/>
            <person name="Weaver B."/>
            <person name="Ciecko A."/>
            <person name="Tallon L."/>
            <person name="Jackson J."/>
            <person name="Pai G."/>
            <person name="Aken S.V."/>
            <person name="Utterback T."/>
            <person name="Reidmuller S."/>
            <person name="Feldblyum T."/>
            <person name="Hsiao J."/>
            <person name="Zismann V."/>
            <person name="Iobst S."/>
            <person name="de Vazeille A.R."/>
            <person name="Buell C.R."/>
            <person name="Ying K."/>
            <person name="Li Y."/>
            <person name="Lu T."/>
            <person name="Huang Y."/>
            <person name="Zhao Q."/>
            <person name="Feng Q."/>
            <person name="Zhang L."/>
            <person name="Zhu J."/>
            <person name="Weng Q."/>
            <person name="Mu J."/>
            <person name="Lu Y."/>
            <person name="Fan D."/>
            <person name="Liu Y."/>
            <person name="Guan J."/>
            <person name="Zhang Y."/>
            <person name="Yu S."/>
            <person name="Liu X."/>
            <person name="Zhang Y."/>
            <person name="Hong G."/>
            <person name="Han B."/>
            <person name="Choisne N."/>
            <person name="Demange N."/>
            <person name="Orjeda G."/>
            <person name="Samain S."/>
            <person name="Cattolico L."/>
            <person name="Pelletier E."/>
            <person name="Couloux A."/>
            <person name="Segurens B."/>
            <person name="Wincker P."/>
            <person name="D'Hont A."/>
            <person name="Scarpelli C."/>
            <person name="Weissenbach J."/>
            <person name="Salanoubat M."/>
            <person name="Quetier F."/>
            <person name="Yu Y."/>
            <person name="Kim H.R."/>
            <person name="Rambo T."/>
            <person name="Currie J."/>
            <person name="Collura K."/>
            <person name="Luo M."/>
            <person name="Yang T."/>
            <person name="Ammiraju J.S.S."/>
            <person name="Engler F."/>
            <person name="Soderlund C."/>
            <person name="Wing R.A."/>
            <person name="Palmer L.E."/>
            <person name="de la Bastide M."/>
            <person name="Spiegel L."/>
            <person name="Nascimento L."/>
            <person name="Zutavern T."/>
            <person name="O'Shaughnessy A."/>
            <person name="Dike S."/>
            <person name="Dedhia N."/>
            <person name="Preston R."/>
            <person name="Balija V."/>
            <person name="McCombie W.R."/>
            <person name="Chow T."/>
            <person name="Chen H."/>
            <person name="Chung M."/>
            <person name="Chen C."/>
            <person name="Shaw J."/>
            <person name="Wu H."/>
            <person name="Hsiao K."/>
            <person name="Chao Y."/>
            <person name="Chu M."/>
            <person name="Cheng C."/>
            <person name="Hour A."/>
            <person name="Lee P."/>
            <person name="Lin S."/>
            <person name="Lin Y."/>
            <person name="Liou J."/>
            <person name="Liu S."/>
            <person name="Hsing Y."/>
            <person name="Raghuvanshi S."/>
            <person name="Mohanty A."/>
            <person name="Bharti A.K."/>
            <person name="Gaur A."/>
            <person name="Gupta V."/>
            <person name="Kumar D."/>
            <person name="Ravi V."/>
            <person name="Vij S."/>
            <person name="Kapur A."/>
            <person name="Khurana P."/>
            <person name="Khurana P."/>
            <person name="Khurana J.P."/>
            <person name="Tyagi A.K."/>
            <person name="Gaikwad K."/>
            <person name="Singh A."/>
            <person name="Dalal V."/>
            <person name="Srivastava S."/>
            <person name="Dixit A."/>
            <person name="Pal A.K."/>
            <person name="Ghazi I.A."/>
            <person name="Yadav M."/>
            <person name="Pandit A."/>
            <person name="Bhargava A."/>
            <person name="Sureshbabu K."/>
            <person name="Batra K."/>
            <person name="Sharma T.R."/>
            <person name="Mohapatra T."/>
            <person name="Singh N.K."/>
            <person name="Messing J."/>
            <person name="Nelson A.B."/>
            <person name="Fuks G."/>
            <person name="Kavchok S."/>
            <person name="Keizer G."/>
            <person name="Linton E."/>
            <person name="Llaca V."/>
            <person name="Song R."/>
            <person name="Tanyolac B."/>
            <person name="Young S."/>
            <person name="Ho-Il K."/>
            <person name="Hahn J.H."/>
            <person name="Sangsakoo G."/>
            <person name="Vanavichit A."/>
            <person name="de Mattos Luiz.A.T."/>
            <person name="Zimmer P.D."/>
            <person name="Malone G."/>
            <person name="Dellagostin O."/>
            <person name="de Oliveira A.C."/>
            <person name="Bevan M."/>
            <person name="Bancroft I."/>
            <person name="Minx P."/>
            <person name="Cordum H."/>
            <person name="Wilson R."/>
            <person name="Cheng Z."/>
            <person name="Jin W."/>
            <person name="Jiang J."/>
            <person name="Leong S.A."/>
            <person name="Iwama H."/>
            <person name="Gojobori T."/>
            <person name="Itoh T."/>
            <person name="Niimura Y."/>
            <person name="Fujii Y."/>
            <person name="Habara T."/>
            <person name="Sakai H."/>
            <person name="Sato Y."/>
            <person name="Wilson G."/>
            <person name="Kumar K."/>
            <person name="McCouch S."/>
            <person name="Juretic N."/>
            <person name="Hoen D."/>
            <person name="Wright S."/>
            <person name="Bruskiewich R."/>
            <person name="Bureau T."/>
            <person name="Miyao A."/>
            <person name="Hirochika H."/>
            <person name="Nishikawa T."/>
            <person name="Kadowaki K."/>
            <person name="Sugiura M."/>
            <person name="Burr B."/>
            <person name="Sasaki T."/>
        </authorList>
    </citation>
    <scope>NUCLEOTIDE SEQUENCE [LARGE SCALE GENOMIC DNA]</scope>
    <source>
        <strain evidence="3">cv. Nipponbare</strain>
    </source>
</reference>
<feature type="compositionally biased region" description="Polar residues" evidence="1">
    <location>
        <begin position="84"/>
        <end position="96"/>
    </location>
</feature>
<accession>A0A0P0WEN2</accession>
<feature type="compositionally biased region" description="Low complexity" evidence="1">
    <location>
        <begin position="116"/>
        <end position="129"/>
    </location>
</feature>
<evidence type="ECO:0000313" key="2">
    <source>
        <dbReference type="EMBL" id="BAS90933.1"/>
    </source>
</evidence>
<gene>
    <name evidence="2" type="ordered locus">Os04g0609400</name>
    <name evidence="2" type="ORF">OSNPB_040609400</name>
</gene>
<proteinExistence type="predicted"/>
<dbReference type="AlphaFoldDB" id="A0A0P0WEN2"/>
<sequence length="136" mass="13797">MAPSRRRRVRPSTTTPMQHERRWRGGDAAALAWSCQRWAVNASSLVRPGPAAACSAATSAAATRKMRLTAAAAASGAEDGGAGTQLTGTKSLSESASGHGGAGLVGARKDRSKDGAGAAELPRAAAAQATRNMLKE</sequence>
<dbReference type="Gramene" id="Os04t0609400-00">
    <property type="protein sequence ID" value="Os04t0609400-00"/>
    <property type="gene ID" value="Os04g0609400"/>
</dbReference>
<dbReference type="EMBL" id="AP014960">
    <property type="protein sequence ID" value="BAS90933.1"/>
    <property type="molecule type" value="Genomic_DNA"/>
</dbReference>
<protein>
    <submittedName>
        <fullName evidence="2">Os04g0609400 protein</fullName>
    </submittedName>
</protein>
<reference evidence="2 3" key="3">
    <citation type="journal article" date="2013" name="Rice">
        <title>Improvement of the Oryza sativa Nipponbare reference genome using next generation sequence and optical map data.</title>
        <authorList>
            <person name="Kawahara Y."/>
            <person name="de la Bastide M."/>
            <person name="Hamilton J.P."/>
            <person name="Kanamori H."/>
            <person name="McCombie W.R."/>
            <person name="Ouyang S."/>
            <person name="Schwartz D.C."/>
            <person name="Tanaka T."/>
            <person name="Wu J."/>
            <person name="Zhou S."/>
            <person name="Childs K.L."/>
            <person name="Davidson R.M."/>
            <person name="Lin H."/>
            <person name="Quesada-Ocampo L."/>
            <person name="Vaillancourt B."/>
            <person name="Sakai H."/>
            <person name="Lee S.S."/>
            <person name="Kim J."/>
            <person name="Numa H."/>
            <person name="Itoh T."/>
            <person name="Buell C.R."/>
            <person name="Matsumoto T."/>
        </authorList>
    </citation>
    <scope>NUCLEOTIDE SEQUENCE [LARGE SCALE GENOMIC DNA]</scope>
    <source>
        <strain evidence="3">cv. Nipponbare</strain>
    </source>
</reference>
<dbReference type="Proteomes" id="UP000059680">
    <property type="component" value="Chromosome 4"/>
</dbReference>